<evidence type="ECO:0000313" key="7">
    <source>
        <dbReference type="EMBL" id="AEF21652.1"/>
    </source>
</evidence>
<dbReference type="Gene3D" id="1.10.287.130">
    <property type="match status" value="1"/>
</dbReference>
<feature type="domain" description="Response regulatory" evidence="6">
    <location>
        <begin position="381"/>
        <end position="492"/>
    </location>
</feature>
<dbReference type="InterPro" id="IPR005467">
    <property type="entry name" value="His_kinase_dom"/>
</dbReference>
<organism evidence="7 8">
    <name type="scientific">Pseudomonas fulva (strain 12-X)</name>
    <dbReference type="NCBI Taxonomy" id="743720"/>
    <lineage>
        <taxon>Bacteria</taxon>
        <taxon>Pseudomonadati</taxon>
        <taxon>Pseudomonadota</taxon>
        <taxon>Gammaproteobacteria</taxon>
        <taxon>Pseudomonadales</taxon>
        <taxon>Pseudomonadaceae</taxon>
        <taxon>Pseudomonas</taxon>
    </lineage>
</organism>
<dbReference type="EC" id="2.7.13.3" evidence="2"/>
<feature type="domain" description="Histidine kinase" evidence="5">
    <location>
        <begin position="138"/>
        <end position="363"/>
    </location>
</feature>
<dbReference type="Pfam" id="PF00072">
    <property type="entry name" value="Response_reg"/>
    <property type="match status" value="1"/>
</dbReference>
<dbReference type="PANTHER" id="PTHR43065">
    <property type="entry name" value="SENSOR HISTIDINE KINASE"/>
    <property type="match status" value="1"/>
</dbReference>
<dbReference type="eggNOG" id="COG4191">
    <property type="taxonomic scope" value="Bacteria"/>
</dbReference>
<dbReference type="PRINTS" id="PR00344">
    <property type="entry name" value="BCTRLSENSOR"/>
</dbReference>
<dbReference type="KEGG" id="pfv:Psefu_1678"/>
<dbReference type="Gene3D" id="3.30.565.10">
    <property type="entry name" value="Histidine kinase-like ATPase, C-terminal domain"/>
    <property type="match status" value="1"/>
</dbReference>
<evidence type="ECO:0000259" key="5">
    <source>
        <dbReference type="PROSITE" id="PS50109"/>
    </source>
</evidence>
<dbReference type="PROSITE" id="PS50110">
    <property type="entry name" value="RESPONSE_REGULATORY"/>
    <property type="match status" value="1"/>
</dbReference>
<protein>
    <recommendedName>
        <fullName evidence="2">histidine kinase</fullName>
        <ecNumber evidence="2">2.7.13.3</ecNumber>
    </recommendedName>
</protein>
<dbReference type="RefSeq" id="WP_013790783.1">
    <property type="nucleotide sequence ID" value="NC_015556.1"/>
</dbReference>
<dbReference type="InterPro" id="IPR036097">
    <property type="entry name" value="HisK_dim/P_sf"/>
</dbReference>
<dbReference type="SUPFAM" id="SSF55874">
    <property type="entry name" value="ATPase domain of HSP90 chaperone/DNA topoisomerase II/histidine kinase"/>
    <property type="match status" value="1"/>
</dbReference>
<dbReference type="SUPFAM" id="SSF52172">
    <property type="entry name" value="CheY-like"/>
    <property type="match status" value="1"/>
</dbReference>
<dbReference type="PROSITE" id="PS50109">
    <property type="entry name" value="HIS_KIN"/>
    <property type="match status" value="1"/>
</dbReference>
<proteinExistence type="predicted"/>
<dbReference type="InterPro" id="IPR001789">
    <property type="entry name" value="Sig_transdc_resp-reg_receiver"/>
</dbReference>
<dbReference type="SMART" id="SM00387">
    <property type="entry name" value="HATPase_c"/>
    <property type="match status" value="1"/>
</dbReference>
<reference evidence="7 8" key="1">
    <citation type="submission" date="2011-04" db="EMBL/GenBank/DDBJ databases">
        <title>Complete sequence of Pseudomonas fulva 12-X.</title>
        <authorList>
            <consortium name="US DOE Joint Genome Institute"/>
            <person name="Lucas S."/>
            <person name="Han J."/>
            <person name="Lapidus A."/>
            <person name="Cheng J.-F."/>
            <person name="Goodwin L."/>
            <person name="Pitluck S."/>
            <person name="Peters L."/>
            <person name="Mikhailova N."/>
            <person name="Pagani I."/>
            <person name="Davenport K."/>
            <person name="Han C."/>
            <person name="Tapia R."/>
            <person name="Land M."/>
            <person name="Hauser L."/>
            <person name="Kyrpides N."/>
            <person name="Ivanova N."/>
            <person name="Pagani I."/>
            <person name="Lcollab F.I."/>
            <person name="Woyke T."/>
        </authorList>
    </citation>
    <scope>NUCLEOTIDE SEQUENCE [LARGE SCALE GENOMIC DNA]</scope>
    <source>
        <strain evidence="8">12-X</strain>
    </source>
</reference>
<dbReference type="STRING" id="743720.Psefu_1678"/>
<dbReference type="InterPro" id="IPR036890">
    <property type="entry name" value="HATPase_C_sf"/>
</dbReference>
<comment type="catalytic activity">
    <reaction evidence="1">
        <text>ATP + protein L-histidine = ADP + protein N-phospho-L-histidine.</text>
        <dbReference type="EC" id="2.7.13.3"/>
    </reaction>
</comment>
<evidence type="ECO:0000256" key="3">
    <source>
        <dbReference type="ARBA" id="ARBA00022553"/>
    </source>
</evidence>
<dbReference type="InterPro" id="IPR003661">
    <property type="entry name" value="HisK_dim/P_dom"/>
</dbReference>
<keyword evidence="7" id="KW-0418">Kinase</keyword>
<accession>F6AIK1</accession>
<keyword evidence="8" id="KW-1185">Reference proteome</keyword>
<dbReference type="SMART" id="SM00448">
    <property type="entry name" value="REC"/>
    <property type="match status" value="1"/>
</dbReference>
<evidence type="ECO:0000259" key="6">
    <source>
        <dbReference type="PROSITE" id="PS50110"/>
    </source>
</evidence>
<dbReference type="EMBL" id="CP002727">
    <property type="protein sequence ID" value="AEF21652.1"/>
    <property type="molecule type" value="Genomic_DNA"/>
</dbReference>
<dbReference type="Gene3D" id="3.40.50.2300">
    <property type="match status" value="1"/>
</dbReference>
<dbReference type="GO" id="GO:0000155">
    <property type="term" value="F:phosphorelay sensor kinase activity"/>
    <property type="evidence" value="ECO:0007669"/>
    <property type="project" value="InterPro"/>
</dbReference>
<evidence type="ECO:0000256" key="1">
    <source>
        <dbReference type="ARBA" id="ARBA00000085"/>
    </source>
</evidence>
<evidence type="ECO:0000256" key="2">
    <source>
        <dbReference type="ARBA" id="ARBA00012438"/>
    </source>
</evidence>
<gene>
    <name evidence="7" type="ordered locus">Psefu_1678</name>
</gene>
<dbReference type="SMART" id="SM00388">
    <property type="entry name" value="HisKA"/>
    <property type="match status" value="1"/>
</dbReference>
<dbReference type="Pfam" id="PF00512">
    <property type="entry name" value="HisKA"/>
    <property type="match status" value="1"/>
</dbReference>
<evidence type="ECO:0000256" key="4">
    <source>
        <dbReference type="PROSITE-ProRule" id="PRU00169"/>
    </source>
</evidence>
<dbReference type="HOGENOM" id="CLU_000445_114_51_6"/>
<dbReference type="Pfam" id="PF02518">
    <property type="entry name" value="HATPase_c"/>
    <property type="match status" value="1"/>
</dbReference>
<dbReference type="InterPro" id="IPR011006">
    <property type="entry name" value="CheY-like_superfamily"/>
</dbReference>
<name>F6AIK1_PSEF1</name>
<dbReference type="InterPro" id="IPR004358">
    <property type="entry name" value="Sig_transdc_His_kin-like_C"/>
</dbReference>
<keyword evidence="3 4" id="KW-0597">Phosphoprotein</keyword>
<dbReference type="PANTHER" id="PTHR43065:SF42">
    <property type="entry name" value="TWO-COMPONENT SENSOR PPRA"/>
    <property type="match status" value="1"/>
</dbReference>
<feature type="modified residue" description="4-aspartylphosphate" evidence="4">
    <location>
        <position position="430"/>
    </location>
</feature>
<dbReference type="CDD" id="cd00156">
    <property type="entry name" value="REC"/>
    <property type="match status" value="1"/>
</dbReference>
<dbReference type="SUPFAM" id="SSF47384">
    <property type="entry name" value="Homodimeric domain of signal transducing histidine kinase"/>
    <property type="match status" value="1"/>
</dbReference>
<sequence>MRILICSEQAGQLLPLLAPLSADCLAFPNLVATLDALDEGVDAVLLAEQLLDSHAQTLLTRFTDANIPVVLLGAADATAQAPMSVHSVSLVVEQPFTSRALCSALQNVKSNRQPRSPDEELALQQSQRMDAVESVIDGVAHDFNNMLTGIIGALDIMKRHVGAGRFDDLPRFIEAASISADRASALTQRLLTLSHRQPLEAQPIEVSPLMTSLEALIRRSIGDGITLQGDYQHGAVRVLVDARQLESSVLNLAVNARDAMPDGGQIGLHTSLVELQHECRAALPDLQPGRYLLIALSDTGTGMSSETLERVFDPFFTTKSVGQGSGLGLSMVHGFARQSGGQVTIHSEPHMGTTVRLYLPVVEEAAKVQQPAMEAPPARSRILLVESDSSVCLLVGEVAAECGHDLVNAADPQAALELLGREPFDLLISDVSLPGVSGVQLAERALAERPALAVLLVAAAADVGQLAAAPALRSIAKPFSKRELSETFAELLPAR</sequence>
<keyword evidence="7" id="KW-0808">Transferase</keyword>
<evidence type="ECO:0000313" key="8">
    <source>
        <dbReference type="Proteomes" id="UP000000686"/>
    </source>
</evidence>
<dbReference type="AlphaFoldDB" id="F6AIK1"/>
<dbReference type="CDD" id="cd00082">
    <property type="entry name" value="HisKA"/>
    <property type="match status" value="1"/>
</dbReference>
<dbReference type="InterPro" id="IPR003594">
    <property type="entry name" value="HATPase_dom"/>
</dbReference>
<dbReference type="Proteomes" id="UP000000686">
    <property type="component" value="Chromosome"/>
</dbReference>